<dbReference type="GO" id="GO:0015421">
    <property type="term" value="F:ABC-type oligopeptide transporter activity"/>
    <property type="evidence" value="ECO:0007669"/>
    <property type="project" value="TreeGrafter"/>
</dbReference>
<keyword evidence="7 9" id="KW-0472">Membrane</keyword>
<evidence type="ECO:0000259" key="10">
    <source>
        <dbReference type="PROSITE" id="PS50893"/>
    </source>
</evidence>
<keyword evidence="5" id="KW-0067">ATP-binding</keyword>
<dbReference type="InterPro" id="IPR039421">
    <property type="entry name" value="Type_1_exporter"/>
</dbReference>
<keyword evidence="4" id="KW-0547">Nucleotide-binding</keyword>
<evidence type="ECO:0000256" key="1">
    <source>
        <dbReference type="ARBA" id="ARBA00004651"/>
    </source>
</evidence>
<keyword evidence="6 9" id="KW-1133">Transmembrane helix</keyword>
<comment type="function">
    <text evidence="8">Part of an ABC transporter complex. Transmembrane domains (TMD) form a pore in the inner membrane and the ATP-binding domain (NBD) is responsible for energy generation.</text>
</comment>
<dbReference type="FunFam" id="3.40.50.300:FF:000218">
    <property type="entry name" value="Multidrug ABC transporter ATP-binding protein"/>
    <property type="match status" value="1"/>
</dbReference>
<dbReference type="InterPro" id="IPR027417">
    <property type="entry name" value="P-loop_NTPase"/>
</dbReference>
<gene>
    <name evidence="12" type="ORF">IZ6_05790</name>
</gene>
<feature type="transmembrane region" description="Helical" evidence="9">
    <location>
        <begin position="79"/>
        <end position="100"/>
    </location>
</feature>
<dbReference type="InterPro" id="IPR003593">
    <property type="entry name" value="AAA+_ATPase"/>
</dbReference>
<evidence type="ECO:0000256" key="2">
    <source>
        <dbReference type="ARBA" id="ARBA00005417"/>
    </source>
</evidence>
<evidence type="ECO:0000259" key="11">
    <source>
        <dbReference type="PROSITE" id="PS50929"/>
    </source>
</evidence>
<evidence type="ECO:0000256" key="8">
    <source>
        <dbReference type="ARBA" id="ARBA00024725"/>
    </source>
</evidence>
<protein>
    <submittedName>
        <fullName evidence="12">ABC transporter</fullName>
    </submittedName>
</protein>
<sequence length="596" mass="63195">MGMVRPDLAMTETPPAPKNRRLRPLLALAPFALRDKGRIALAFLALVVASAATLVVPVAVGRVVDFGFSAGQAELVNLYFGAMVAVAALLAGASASRYYLVMTLGERVVADVRSSVLAHLTKLSPNFYDDARSGELVSRLAADTTLIKSTFGASASVALRNMFLFFGAAIMMVVTSPRLSALVLIAIPLIVLPLVAFGRAVQRRSRTAQDTLADASALAGEAIGAMRTVQAFTAESQLSGRFDAAVQRAYRGARDATATRAVLTAVVIFLVFASVVAILWWGATDVIAGRMSAGLLSQFVLYAVFAAGALGEISQVWGDVSQAAGAAERLDELLQVEPQIESPKNSTPLPVPAKGAISFEDIRFAYPARPHSTVLNGVSFRVQPGQTIALVGPSGAGKSTLFHLLLRFYDPAEGRVLIDGVDVRSADLFELRSRMALVPQDPVVFAATARDNIRFGHPDASDAAVEAAARDAAADGFLRALPEGYDTEVGERGVTLSGGQRQRLAIARAILRDAPILLLDEATSALDAESEALVQDALHRLMKGKTTLVVAHRLATVLKADRILVIDEGRIVEQGTHAELVAKDGLYARLAHLQFA</sequence>
<feature type="transmembrane region" description="Helical" evidence="9">
    <location>
        <begin position="181"/>
        <end position="201"/>
    </location>
</feature>
<dbReference type="PROSITE" id="PS50893">
    <property type="entry name" value="ABC_TRANSPORTER_2"/>
    <property type="match status" value="1"/>
</dbReference>
<reference evidence="12 13" key="1">
    <citation type="submission" date="2020-08" db="EMBL/GenBank/DDBJ databases">
        <title>Genome sequence of Rhizobiales bacterium strain IZ6.</title>
        <authorList>
            <person name="Nakai R."/>
            <person name="Naganuma T."/>
        </authorList>
    </citation>
    <scope>NUCLEOTIDE SEQUENCE [LARGE SCALE GENOMIC DNA]</scope>
    <source>
        <strain evidence="12 13">IZ6</strain>
    </source>
</reference>
<evidence type="ECO:0000256" key="5">
    <source>
        <dbReference type="ARBA" id="ARBA00022840"/>
    </source>
</evidence>
<dbReference type="PANTHER" id="PTHR43394">
    <property type="entry name" value="ATP-DEPENDENT PERMEASE MDL1, MITOCHONDRIAL"/>
    <property type="match status" value="1"/>
</dbReference>
<dbReference type="PROSITE" id="PS50929">
    <property type="entry name" value="ABC_TM1F"/>
    <property type="match status" value="1"/>
</dbReference>
<dbReference type="InterPro" id="IPR017871">
    <property type="entry name" value="ABC_transporter-like_CS"/>
</dbReference>
<dbReference type="Pfam" id="PF00664">
    <property type="entry name" value="ABC_membrane"/>
    <property type="match status" value="1"/>
</dbReference>
<comment type="subcellular location">
    <subcellularLocation>
        <location evidence="1">Cell membrane</location>
        <topology evidence="1">Multi-pass membrane protein</topology>
    </subcellularLocation>
</comment>
<feature type="transmembrane region" description="Helical" evidence="9">
    <location>
        <begin position="157"/>
        <end position="175"/>
    </location>
</feature>
<comment type="similarity">
    <text evidence="2">Belongs to the ABC transporter superfamily.</text>
</comment>
<evidence type="ECO:0000313" key="12">
    <source>
        <dbReference type="EMBL" id="BCJ89844.1"/>
    </source>
</evidence>
<dbReference type="InterPro" id="IPR011527">
    <property type="entry name" value="ABC1_TM_dom"/>
</dbReference>
<organism evidence="12 13">
    <name type="scientific">Terrihabitans soli</name>
    <dbReference type="NCBI Taxonomy" id="708113"/>
    <lineage>
        <taxon>Bacteria</taxon>
        <taxon>Pseudomonadati</taxon>
        <taxon>Pseudomonadota</taxon>
        <taxon>Alphaproteobacteria</taxon>
        <taxon>Hyphomicrobiales</taxon>
        <taxon>Terrihabitans</taxon>
    </lineage>
</organism>
<dbReference type="SMART" id="SM00382">
    <property type="entry name" value="AAA"/>
    <property type="match status" value="1"/>
</dbReference>
<dbReference type="EMBL" id="AP023361">
    <property type="protein sequence ID" value="BCJ89844.1"/>
    <property type="molecule type" value="Genomic_DNA"/>
</dbReference>
<accession>A0A6S6QI11</accession>
<dbReference type="NCBIfam" id="TIGR02204">
    <property type="entry name" value="MsbA_rel"/>
    <property type="match status" value="1"/>
</dbReference>
<dbReference type="CDD" id="cd18575">
    <property type="entry name" value="ABC_6TM_bac_exporter_ABCB8_10_like"/>
    <property type="match status" value="1"/>
</dbReference>
<dbReference type="Gene3D" id="3.40.50.300">
    <property type="entry name" value="P-loop containing nucleotide triphosphate hydrolases"/>
    <property type="match status" value="1"/>
</dbReference>
<dbReference type="PROSITE" id="PS00211">
    <property type="entry name" value="ABC_TRANSPORTER_1"/>
    <property type="match status" value="1"/>
</dbReference>
<feature type="domain" description="ABC transmembrane type-1" evidence="11">
    <location>
        <begin position="40"/>
        <end position="322"/>
    </location>
</feature>
<dbReference type="PANTHER" id="PTHR43394:SF1">
    <property type="entry name" value="ATP-BINDING CASSETTE SUB-FAMILY B MEMBER 10, MITOCHONDRIAL"/>
    <property type="match status" value="1"/>
</dbReference>
<dbReference type="GO" id="GO:0005524">
    <property type="term" value="F:ATP binding"/>
    <property type="evidence" value="ECO:0007669"/>
    <property type="project" value="UniProtKB-KW"/>
</dbReference>
<dbReference type="InterPro" id="IPR011918">
    <property type="entry name" value="ABC_MsbA_ATP-bd"/>
</dbReference>
<dbReference type="Gene3D" id="1.20.1560.10">
    <property type="entry name" value="ABC transporter type 1, transmembrane domain"/>
    <property type="match status" value="1"/>
</dbReference>
<dbReference type="SUPFAM" id="SSF90123">
    <property type="entry name" value="ABC transporter transmembrane region"/>
    <property type="match status" value="1"/>
</dbReference>
<dbReference type="KEGG" id="tso:IZ6_05790"/>
<name>A0A6S6QI11_9HYPH</name>
<feature type="domain" description="ABC transporter" evidence="10">
    <location>
        <begin position="357"/>
        <end position="593"/>
    </location>
</feature>
<evidence type="ECO:0000313" key="13">
    <source>
        <dbReference type="Proteomes" id="UP000515317"/>
    </source>
</evidence>
<keyword evidence="13" id="KW-1185">Reference proteome</keyword>
<feature type="transmembrane region" description="Helical" evidence="9">
    <location>
        <begin position="39"/>
        <end position="59"/>
    </location>
</feature>
<dbReference type="AlphaFoldDB" id="A0A6S6QI11"/>
<evidence type="ECO:0000256" key="3">
    <source>
        <dbReference type="ARBA" id="ARBA00022692"/>
    </source>
</evidence>
<proteinExistence type="inferred from homology"/>
<feature type="transmembrane region" description="Helical" evidence="9">
    <location>
        <begin position="261"/>
        <end position="283"/>
    </location>
</feature>
<dbReference type="GO" id="GO:0005886">
    <property type="term" value="C:plasma membrane"/>
    <property type="evidence" value="ECO:0007669"/>
    <property type="project" value="UniProtKB-SubCell"/>
</dbReference>
<dbReference type="InterPro" id="IPR003439">
    <property type="entry name" value="ABC_transporter-like_ATP-bd"/>
</dbReference>
<dbReference type="Proteomes" id="UP000515317">
    <property type="component" value="Chromosome"/>
</dbReference>
<dbReference type="GO" id="GO:0016887">
    <property type="term" value="F:ATP hydrolysis activity"/>
    <property type="evidence" value="ECO:0007669"/>
    <property type="project" value="InterPro"/>
</dbReference>
<keyword evidence="3 9" id="KW-0812">Transmembrane</keyword>
<evidence type="ECO:0000256" key="9">
    <source>
        <dbReference type="SAM" id="Phobius"/>
    </source>
</evidence>
<dbReference type="Pfam" id="PF00005">
    <property type="entry name" value="ABC_tran"/>
    <property type="match status" value="1"/>
</dbReference>
<dbReference type="SUPFAM" id="SSF52540">
    <property type="entry name" value="P-loop containing nucleoside triphosphate hydrolases"/>
    <property type="match status" value="1"/>
</dbReference>
<evidence type="ECO:0000256" key="6">
    <source>
        <dbReference type="ARBA" id="ARBA00022989"/>
    </source>
</evidence>
<evidence type="ECO:0000256" key="4">
    <source>
        <dbReference type="ARBA" id="ARBA00022741"/>
    </source>
</evidence>
<evidence type="ECO:0000256" key="7">
    <source>
        <dbReference type="ARBA" id="ARBA00023136"/>
    </source>
</evidence>
<dbReference type="InterPro" id="IPR036640">
    <property type="entry name" value="ABC1_TM_sf"/>
</dbReference>
<dbReference type="GO" id="GO:0090374">
    <property type="term" value="P:oligopeptide export from mitochondrion"/>
    <property type="evidence" value="ECO:0007669"/>
    <property type="project" value="TreeGrafter"/>
</dbReference>